<dbReference type="AlphaFoldDB" id="A0A2C5Y2M8"/>
<accession>A0A2C5Y2M8</accession>
<feature type="transmembrane region" description="Helical" evidence="2">
    <location>
        <begin position="224"/>
        <end position="244"/>
    </location>
</feature>
<evidence type="ECO:0000256" key="1">
    <source>
        <dbReference type="SAM" id="MobiDB-lite"/>
    </source>
</evidence>
<feature type="region of interest" description="Disordered" evidence="1">
    <location>
        <begin position="69"/>
        <end position="96"/>
    </location>
</feature>
<feature type="transmembrane region" description="Helical" evidence="2">
    <location>
        <begin position="256"/>
        <end position="276"/>
    </location>
</feature>
<name>A0A2C5Y2M8_9HYPO</name>
<dbReference type="EMBL" id="NJET01000087">
    <property type="protein sequence ID" value="PHH61926.1"/>
    <property type="molecule type" value="Genomic_DNA"/>
</dbReference>
<dbReference type="GO" id="GO:0016020">
    <property type="term" value="C:membrane"/>
    <property type="evidence" value="ECO:0007669"/>
    <property type="project" value="TreeGrafter"/>
</dbReference>
<organism evidence="3 4">
    <name type="scientific">Ophiocordyceps australis</name>
    <dbReference type="NCBI Taxonomy" id="1399860"/>
    <lineage>
        <taxon>Eukaryota</taxon>
        <taxon>Fungi</taxon>
        <taxon>Dikarya</taxon>
        <taxon>Ascomycota</taxon>
        <taxon>Pezizomycotina</taxon>
        <taxon>Sordariomycetes</taxon>
        <taxon>Hypocreomycetidae</taxon>
        <taxon>Hypocreales</taxon>
        <taxon>Ophiocordycipitaceae</taxon>
        <taxon>Ophiocordyceps</taxon>
    </lineage>
</organism>
<dbReference type="PANTHER" id="PTHR41807">
    <property type="entry name" value="GLUTATHIONE TRANSFERASE 3"/>
    <property type="match status" value="1"/>
</dbReference>
<feature type="transmembrane region" description="Helical" evidence="2">
    <location>
        <begin position="196"/>
        <end position="217"/>
    </location>
</feature>
<keyword evidence="2" id="KW-0812">Transmembrane</keyword>
<comment type="caution">
    <text evidence="3">The sequence shown here is derived from an EMBL/GenBank/DDBJ whole genome shotgun (WGS) entry which is preliminary data.</text>
</comment>
<keyword evidence="2" id="KW-1133">Transmembrane helix</keyword>
<protein>
    <submittedName>
        <fullName evidence="3">Uncharacterized protein</fullName>
    </submittedName>
</protein>
<dbReference type="STRING" id="1399860.A0A2C5Y2M8"/>
<dbReference type="OrthoDB" id="4034134at2759"/>
<dbReference type="Proteomes" id="UP000226192">
    <property type="component" value="Unassembled WGS sequence"/>
</dbReference>
<sequence length="355" mass="38168">MVGATNSWLRAQRKGDLVDLAVAIGLKRFEALKKADLEAALDTHILANQGALRTHNDLAGYWASRGRAAATVKKEQEREEEEERRRGGGAPQRPMGLGVAMADVSAGAIAAIRKMPAPVKTGERERGDSTPSASSSPSPSPSPSPVIFLPSPRIPLPASPADIATAASRSTTLVRTRLSSLVQPHRLAAYASATRLALSSINALITLTTAFELFFLVPELLPRTFVLAFTLPWFGPLVLHLPQIFLVLTPIFWSHFLPWLLTAVCLPCLAGFFFNLSSARSPRARPGYTIDPLTFSVTKALASYLVYARGLSFYGLLGQDAVEFINNALYGGWNGTLTTSAITGLMGIYDAALHT</sequence>
<keyword evidence="4" id="KW-1185">Reference proteome</keyword>
<feature type="region of interest" description="Disordered" evidence="1">
    <location>
        <begin position="115"/>
        <end position="149"/>
    </location>
</feature>
<dbReference type="InterPro" id="IPR038872">
    <property type="entry name" value="Put_GTT3"/>
</dbReference>
<evidence type="ECO:0000313" key="3">
    <source>
        <dbReference type="EMBL" id="PHH61926.1"/>
    </source>
</evidence>
<keyword evidence="2" id="KW-0472">Membrane</keyword>
<reference evidence="3 4" key="1">
    <citation type="submission" date="2017-06" db="EMBL/GenBank/DDBJ databases">
        <title>Ant-infecting Ophiocordyceps genomes reveal a high diversity of potential behavioral manipulation genes and a possible major role for enterotoxins.</title>
        <authorList>
            <person name="De Bekker C."/>
            <person name="Evans H.C."/>
            <person name="Brachmann A."/>
            <person name="Hughes D.P."/>
        </authorList>
    </citation>
    <scope>NUCLEOTIDE SEQUENCE [LARGE SCALE GENOMIC DNA]</scope>
    <source>
        <strain evidence="3 4">Map64</strain>
    </source>
</reference>
<gene>
    <name evidence="3" type="ORF">CDD81_7731</name>
</gene>
<dbReference type="PANTHER" id="PTHR41807:SF1">
    <property type="entry name" value="GLUTATHIONE TRANSFERASE 3"/>
    <property type="match status" value="1"/>
</dbReference>
<evidence type="ECO:0000313" key="4">
    <source>
        <dbReference type="Proteomes" id="UP000226192"/>
    </source>
</evidence>
<proteinExistence type="predicted"/>
<evidence type="ECO:0000256" key="2">
    <source>
        <dbReference type="SAM" id="Phobius"/>
    </source>
</evidence>